<name>A0A1B1Z172_9BACL</name>
<feature type="transmembrane region" description="Helical" evidence="6">
    <location>
        <begin position="12"/>
        <end position="33"/>
    </location>
</feature>
<gene>
    <name evidence="7" type="ORF">ABE41_004135</name>
</gene>
<evidence type="ECO:0000313" key="7">
    <source>
        <dbReference type="EMBL" id="ANX11183.1"/>
    </source>
</evidence>
<dbReference type="PANTHER" id="PTHR30238">
    <property type="entry name" value="MEMBRANE BOUND PREDICTED REDOX MODULATOR"/>
    <property type="match status" value="1"/>
</dbReference>
<feature type="transmembrane region" description="Helical" evidence="6">
    <location>
        <begin position="194"/>
        <end position="213"/>
    </location>
</feature>
<accession>A0A1B1Z172</accession>
<evidence type="ECO:0000256" key="3">
    <source>
        <dbReference type="ARBA" id="ARBA00022692"/>
    </source>
</evidence>
<dbReference type="Pfam" id="PF03741">
    <property type="entry name" value="TerC"/>
    <property type="match status" value="1"/>
</dbReference>
<dbReference type="NCBIfam" id="TIGR03717">
    <property type="entry name" value="R_switched_YjbE"/>
    <property type="match status" value="1"/>
</dbReference>
<protein>
    <recommendedName>
        <fullName evidence="9">TerC family protein</fullName>
    </recommendedName>
</protein>
<comment type="subcellular location">
    <subcellularLocation>
        <location evidence="1">Membrane</location>
        <topology evidence="1">Multi-pass membrane protein</topology>
    </subcellularLocation>
</comment>
<keyword evidence="5 6" id="KW-0472">Membrane</keyword>
<reference evidence="7 8" key="1">
    <citation type="submission" date="2016-08" db="EMBL/GenBank/DDBJ databases">
        <title>Complete genome sequence of Fictibacillus arsenicus G25-54, a strain with toxicity to nematodes and a potential arsenic-resistance activity.</title>
        <authorList>
            <person name="Zheng Z."/>
        </authorList>
    </citation>
    <scope>NUCLEOTIDE SEQUENCE [LARGE SCALE GENOMIC DNA]</scope>
    <source>
        <strain evidence="7 8">G25-54</strain>
    </source>
</reference>
<comment type="similarity">
    <text evidence="2">Belongs to the TerC family.</text>
</comment>
<dbReference type="GO" id="GO:0016020">
    <property type="term" value="C:membrane"/>
    <property type="evidence" value="ECO:0007669"/>
    <property type="project" value="UniProtKB-SubCell"/>
</dbReference>
<evidence type="ECO:0000313" key="8">
    <source>
        <dbReference type="Proteomes" id="UP000077412"/>
    </source>
</evidence>
<evidence type="ECO:0000256" key="6">
    <source>
        <dbReference type="SAM" id="Phobius"/>
    </source>
</evidence>
<dbReference type="KEGG" id="far:ABE41_004135"/>
<feature type="transmembrane region" description="Helical" evidence="6">
    <location>
        <begin position="133"/>
        <end position="155"/>
    </location>
</feature>
<evidence type="ECO:0000256" key="5">
    <source>
        <dbReference type="ARBA" id="ARBA00023136"/>
    </source>
</evidence>
<feature type="transmembrane region" description="Helical" evidence="6">
    <location>
        <begin position="102"/>
        <end position="127"/>
    </location>
</feature>
<proteinExistence type="inferred from homology"/>
<keyword evidence="3 6" id="KW-0812">Transmembrane</keyword>
<dbReference type="Proteomes" id="UP000077412">
    <property type="component" value="Chromosome"/>
</dbReference>
<sequence>MELFAPDFWSALLAIVIIDLVLAGDNAIVIGLAARNLPKENQKKVIIWGTVGAIVIRAAATLAVVWLLKIPGLLLGGGLILLYIAYKLMIEEKDHDIEAQNNVFAAIKTIIIADAVMGLDNVLAVAGAAHGDFLLVVIGLLISVPIVVWGSTLFLKLMEKYPFIITIGAGVLAWTASKMIVGEKFMKPYFENDFIKYGFEILMVVIVLGLGTLKKKKMAEEKAAASNEKVPEPSNNEA</sequence>
<evidence type="ECO:0008006" key="9">
    <source>
        <dbReference type="Google" id="ProtNLM"/>
    </source>
</evidence>
<dbReference type="InterPro" id="IPR005496">
    <property type="entry name" value="Integral_membrane_TerC"/>
</dbReference>
<dbReference type="AlphaFoldDB" id="A0A1B1Z172"/>
<keyword evidence="4 6" id="KW-1133">Transmembrane helix</keyword>
<dbReference type="RefSeq" id="WP_066286789.1">
    <property type="nucleotide sequence ID" value="NZ_CP016761.1"/>
</dbReference>
<feature type="transmembrane region" description="Helical" evidence="6">
    <location>
        <begin position="73"/>
        <end position="90"/>
    </location>
</feature>
<keyword evidence="8" id="KW-1185">Reference proteome</keyword>
<feature type="transmembrane region" description="Helical" evidence="6">
    <location>
        <begin position="162"/>
        <end position="182"/>
    </location>
</feature>
<dbReference type="PANTHER" id="PTHR30238:SF4">
    <property type="entry name" value="SLL1022 PROTEIN"/>
    <property type="match status" value="1"/>
</dbReference>
<dbReference type="InterPro" id="IPR022301">
    <property type="entry name" value="Integral_membrane_YjbE"/>
</dbReference>
<dbReference type="OrthoDB" id="5295733at2"/>
<feature type="transmembrane region" description="Helical" evidence="6">
    <location>
        <begin position="45"/>
        <end position="67"/>
    </location>
</feature>
<evidence type="ECO:0000256" key="1">
    <source>
        <dbReference type="ARBA" id="ARBA00004141"/>
    </source>
</evidence>
<organism evidence="7 8">
    <name type="scientific">Fictibacillus arsenicus</name>
    <dbReference type="NCBI Taxonomy" id="255247"/>
    <lineage>
        <taxon>Bacteria</taxon>
        <taxon>Bacillati</taxon>
        <taxon>Bacillota</taxon>
        <taxon>Bacilli</taxon>
        <taxon>Bacillales</taxon>
        <taxon>Fictibacillaceae</taxon>
        <taxon>Fictibacillus</taxon>
    </lineage>
</organism>
<evidence type="ECO:0000256" key="2">
    <source>
        <dbReference type="ARBA" id="ARBA00007511"/>
    </source>
</evidence>
<dbReference type="EMBL" id="CP016761">
    <property type="protein sequence ID" value="ANX11183.1"/>
    <property type="molecule type" value="Genomic_DNA"/>
</dbReference>
<evidence type="ECO:0000256" key="4">
    <source>
        <dbReference type="ARBA" id="ARBA00022989"/>
    </source>
</evidence>